<dbReference type="InterPro" id="IPR050570">
    <property type="entry name" value="Cell_wall_metabolism_enzyme"/>
</dbReference>
<dbReference type="InterPro" id="IPR016047">
    <property type="entry name" value="M23ase_b-sheet_dom"/>
</dbReference>
<dbReference type="RefSeq" id="WP_255929697.1">
    <property type="nucleotide sequence ID" value="NZ_JANFNH010000023.1"/>
</dbReference>
<dbReference type="SUPFAM" id="SSF51261">
    <property type="entry name" value="Duplicated hybrid motif"/>
    <property type="match status" value="1"/>
</dbReference>
<dbReference type="Gene3D" id="2.70.70.10">
    <property type="entry name" value="Glucose Permease (Domain IIA)"/>
    <property type="match status" value="1"/>
</dbReference>
<evidence type="ECO:0000313" key="3">
    <source>
        <dbReference type="EMBL" id="MCQ4044071.1"/>
    </source>
</evidence>
<protein>
    <submittedName>
        <fullName evidence="3">M23 family metallopeptidase</fullName>
    </submittedName>
</protein>
<reference evidence="3 4" key="1">
    <citation type="submission" date="2022-06" db="EMBL/GenBank/DDBJ databases">
        <title>Draft genome sequence of type strain Streptomyces rubrisoli DSM 42083.</title>
        <authorList>
            <person name="Duangmal K."/>
            <person name="Klaysubun C."/>
        </authorList>
    </citation>
    <scope>NUCLEOTIDE SEQUENCE [LARGE SCALE GENOMIC DNA]</scope>
    <source>
        <strain evidence="3 4">DSM 42083</strain>
    </source>
</reference>
<evidence type="ECO:0000313" key="4">
    <source>
        <dbReference type="Proteomes" id="UP001206206"/>
    </source>
</evidence>
<name>A0ABT1PGZ5_9ACTN</name>
<organism evidence="3 4">
    <name type="scientific">Streptantibioticus rubrisoli</name>
    <dbReference type="NCBI Taxonomy" id="1387313"/>
    <lineage>
        <taxon>Bacteria</taxon>
        <taxon>Bacillati</taxon>
        <taxon>Actinomycetota</taxon>
        <taxon>Actinomycetes</taxon>
        <taxon>Kitasatosporales</taxon>
        <taxon>Streptomycetaceae</taxon>
        <taxon>Streptantibioticus</taxon>
    </lineage>
</organism>
<feature type="region of interest" description="Disordered" evidence="1">
    <location>
        <begin position="122"/>
        <end position="149"/>
    </location>
</feature>
<dbReference type="PANTHER" id="PTHR21666">
    <property type="entry name" value="PEPTIDASE-RELATED"/>
    <property type="match status" value="1"/>
</dbReference>
<sequence length="316" mass="32162">MASQQPALADPAPSPDPAAPVPSDDLSAGDGGRHRLPKQRSVSRGSTVLGVAAMAAVGAGGVAAAQGKSPVSIPVSVPDVLPQVMHAVTGSAADHTPATAPAASLDPGESLRTRILAQAQGQRAAADAAAREAERKAAEERAAKEAAARKVREEVAKKKAEEDARRKAAEEAAAKAEAERAAQLATSYGKPVMSYTPTAGFGAASSLWSSTHTGQDFAAPTGTPVMAIHSGTITSAGWAGSYGYRIVLTLDDRTELWYCHLSSMVKTGGKVTTGDVIGRVGATGNVTGPHLHLEVRPGGGGPVDPLPWLRDHGVSV</sequence>
<accession>A0ABT1PGZ5</accession>
<dbReference type="PANTHER" id="PTHR21666:SF270">
    <property type="entry name" value="MUREIN HYDROLASE ACTIVATOR ENVC"/>
    <property type="match status" value="1"/>
</dbReference>
<evidence type="ECO:0000256" key="1">
    <source>
        <dbReference type="SAM" id="MobiDB-lite"/>
    </source>
</evidence>
<feature type="compositionally biased region" description="Basic and acidic residues" evidence="1">
    <location>
        <begin position="129"/>
        <end position="149"/>
    </location>
</feature>
<dbReference type="Pfam" id="PF01551">
    <property type="entry name" value="Peptidase_M23"/>
    <property type="match status" value="1"/>
</dbReference>
<feature type="domain" description="M23ase beta-sheet core" evidence="2">
    <location>
        <begin position="211"/>
        <end position="305"/>
    </location>
</feature>
<dbReference type="Proteomes" id="UP001206206">
    <property type="component" value="Unassembled WGS sequence"/>
</dbReference>
<dbReference type="EMBL" id="JANFNH010000023">
    <property type="protein sequence ID" value="MCQ4044071.1"/>
    <property type="molecule type" value="Genomic_DNA"/>
</dbReference>
<comment type="caution">
    <text evidence="3">The sequence shown here is derived from an EMBL/GenBank/DDBJ whole genome shotgun (WGS) entry which is preliminary data.</text>
</comment>
<gene>
    <name evidence="3" type="ORF">NON19_19060</name>
</gene>
<evidence type="ECO:0000259" key="2">
    <source>
        <dbReference type="Pfam" id="PF01551"/>
    </source>
</evidence>
<feature type="region of interest" description="Disordered" evidence="1">
    <location>
        <begin position="1"/>
        <end position="47"/>
    </location>
</feature>
<dbReference type="InterPro" id="IPR011055">
    <property type="entry name" value="Dup_hybrid_motif"/>
</dbReference>
<feature type="compositionally biased region" description="Low complexity" evidence="1">
    <location>
        <begin position="1"/>
        <end position="11"/>
    </location>
</feature>
<dbReference type="CDD" id="cd12797">
    <property type="entry name" value="M23_peptidase"/>
    <property type="match status" value="1"/>
</dbReference>
<proteinExistence type="predicted"/>
<keyword evidence="4" id="KW-1185">Reference proteome</keyword>